<name>A0A6P2CL92_9LACO</name>
<feature type="transmembrane region" description="Helical" evidence="1">
    <location>
        <begin position="9"/>
        <end position="26"/>
    </location>
</feature>
<dbReference type="EMBL" id="SDGY01000001">
    <property type="protein sequence ID" value="TYC46750.1"/>
    <property type="molecule type" value="Genomic_DNA"/>
</dbReference>
<evidence type="ECO:0000313" key="3">
    <source>
        <dbReference type="Proteomes" id="UP000442244"/>
    </source>
</evidence>
<evidence type="ECO:0000256" key="1">
    <source>
        <dbReference type="SAM" id="Phobius"/>
    </source>
</evidence>
<dbReference type="AlphaFoldDB" id="A0A6P2CL92"/>
<accession>A0A6P2CL92</accession>
<dbReference type="RefSeq" id="WP_148603962.1">
    <property type="nucleotide sequence ID" value="NZ_BSUV01000001.1"/>
</dbReference>
<dbReference type="Proteomes" id="UP000442244">
    <property type="component" value="Unassembled WGS sequence"/>
</dbReference>
<dbReference type="OrthoDB" id="7062363at2"/>
<keyword evidence="3" id="KW-1185">Reference proteome</keyword>
<feature type="transmembrane region" description="Helical" evidence="1">
    <location>
        <begin position="46"/>
        <end position="65"/>
    </location>
</feature>
<keyword evidence="1" id="KW-1133">Transmembrane helix</keyword>
<dbReference type="InterPro" id="IPR021529">
    <property type="entry name" value="DUF2798"/>
</dbReference>
<feature type="transmembrane region" description="Helical" evidence="1">
    <location>
        <begin position="85"/>
        <end position="108"/>
    </location>
</feature>
<keyword evidence="1" id="KW-0472">Membrane</keyword>
<comment type="caution">
    <text evidence="2">The sequence shown here is derived from an EMBL/GenBank/DDBJ whole genome shotgun (WGS) entry which is preliminary data.</text>
</comment>
<dbReference type="Pfam" id="PF11391">
    <property type="entry name" value="DUF2798"/>
    <property type="match status" value="2"/>
</dbReference>
<organism evidence="2 3">
    <name type="scientific">Leuconostoc litchii</name>
    <dbReference type="NCBI Taxonomy" id="1981069"/>
    <lineage>
        <taxon>Bacteria</taxon>
        <taxon>Bacillati</taxon>
        <taxon>Bacillota</taxon>
        <taxon>Bacilli</taxon>
        <taxon>Lactobacillales</taxon>
        <taxon>Lactobacillaceae</taxon>
        <taxon>Leuconostoc</taxon>
    </lineage>
</organism>
<proteinExistence type="predicted"/>
<reference evidence="2 3" key="1">
    <citation type="submission" date="2019-01" db="EMBL/GenBank/DDBJ databases">
        <title>Leuconostoc litchii sp. nov., a novel lactic acid bacterium isolated from lychee.</title>
        <authorList>
            <person name="Wang L.-T."/>
        </authorList>
    </citation>
    <scope>NUCLEOTIDE SEQUENCE [LARGE SCALE GENOMIC DNA]</scope>
    <source>
        <strain evidence="2 3">MB7</strain>
    </source>
</reference>
<protein>
    <submittedName>
        <fullName evidence="2">DUF2798 domain-containing protein</fullName>
    </submittedName>
</protein>
<sequence>MPKNLKEELIFTLVLAGLMVFGMTSYNVVLSQGFSLNSINEIFTGYPLGLFVALLCDFVIVGPIAKKIAFRMLIPKYMKKTATKIALTISLLMVAGMVSCMSLFGVLINNQNLLSYPTTWILNIIVALPLQLLIVGPISRFVLSSIQS</sequence>
<evidence type="ECO:0000313" key="2">
    <source>
        <dbReference type="EMBL" id="TYC46750.1"/>
    </source>
</evidence>
<feature type="transmembrane region" description="Helical" evidence="1">
    <location>
        <begin position="120"/>
        <end position="143"/>
    </location>
</feature>
<gene>
    <name evidence="2" type="ORF">ESZ47_01015</name>
</gene>
<keyword evidence="1" id="KW-0812">Transmembrane</keyword>